<dbReference type="PROSITE" id="PS00610">
    <property type="entry name" value="NA_NEUROTRAN_SYMP_1"/>
    <property type="match status" value="1"/>
</dbReference>
<keyword evidence="5 7" id="KW-0472">Membrane</keyword>
<evidence type="ECO:0000313" key="9">
    <source>
        <dbReference type="Proteomes" id="UP000189733"/>
    </source>
</evidence>
<dbReference type="GO" id="GO:0016020">
    <property type="term" value="C:membrane"/>
    <property type="evidence" value="ECO:0007669"/>
    <property type="project" value="UniProtKB-SubCell"/>
</dbReference>
<dbReference type="SUPFAM" id="SSF161070">
    <property type="entry name" value="SNF-like"/>
    <property type="match status" value="1"/>
</dbReference>
<dbReference type="Proteomes" id="UP000189733">
    <property type="component" value="Unassembled WGS sequence"/>
</dbReference>
<feature type="transmembrane region" description="Helical" evidence="7">
    <location>
        <begin position="422"/>
        <end position="443"/>
    </location>
</feature>
<dbReference type="EMBL" id="FUYA01000004">
    <property type="protein sequence ID" value="SKA71485.1"/>
    <property type="molecule type" value="Genomic_DNA"/>
</dbReference>
<sequence>MQKRDGFTSSIGVTLATLGSAVGLGNIWKFPYMTGANGGASFLVVYIACTFLVGLPIMMAEILIGRHVKANAVESYKRLSPKGQPWFLIGVSGVVAAFAIMAFYSGVAGWVFAYVFKSIVALFTGTQATDSVAMFNSLVNDPIQPIIWQYIVLVSVGLIIMMGVAKGIEGTVKKLMPVLFFLLIALGIRSLTLPGASKGLEFLFSPDFSKIDSTVILMALGLAFFKLSIGMGTMTTYGSYYRNDQNVPTTTLRVMLADLLVSMLAGIAIFPAVFAFGMEPAAGPSLLFLTIPEVFKSMPMGGVFQVLFFVLTAVASIGAMLSLIEVPVAFATETLGWSRKSVTVITVILLMIFGAPAALATSVTKDWQLFGLNPFDFYDYLSSNLLLPIGGLAICLFAAWVWGGKAFKKAMSNDGALHNGGIANIVVLLLKFVTPLLILVILLQGLGLI</sequence>
<dbReference type="Pfam" id="PF00209">
    <property type="entry name" value="SNF"/>
    <property type="match status" value="2"/>
</dbReference>
<protein>
    <recommendedName>
        <fullName evidence="6">Transporter</fullName>
    </recommendedName>
</protein>
<keyword evidence="6" id="KW-0769">Symport</keyword>
<comment type="subcellular location">
    <subcellularLocation>
        <location evidence="1">Membrane</location>
        <topology evidence="1">Multi-pass membrane protein</topology>
    </subcellularLocation>
</comment>
<feature type="transmembrane region" description="Helical" evidence="7">
    <location>
        <begin position="86"/>
        <end position="113"/>
    </location>
</feature>
<evidence type="ECO:0000256" key="4">
    <source>
        <dbReference type="ARBA" id="ARBA00022989"/>
    </source>
</evidence>
<evidence type="ECO:0000256" key="7">
    <source>
        <dbReference type="SAM" id="Phobius"/>
    </source>
</evidence>
<dbReference type="NCBIfam" id="NF037979">
    <property type="entry name" value="Na_transp"/>
    <property type="match status" value="1"/>
</dbReference>
<dbReference type="InterPro" id="IPR000175">
    <property type="entry name" value="Na/ntran_symport"/>
</dbReference>
<feature type="transmembrane region" description="Helical" evidence="7">
    <location>
        <begin position="342"/>
        <end position="360"/>
    </location>
</feature>
<feature type="transmembrane region" description="Helical" evidence="7">
    <location>
        <begin position="146"/>
        <end position="165"/>
    </location>
</feature>
<dbReference type="InterPro" id="IPR047218">
    <property type="entry name" value="YocR/YhdH-like"/>
</dbReference>
<dbReference type="PANTHER" id="PTHR42948">
    <property type="entry name" value="TRANSPORTER"/>
    <property type="match status" value="1"/>
</dbReference>
<evidence type="ECO:0000256" key="5">
    <source>
        <dbReference type="ARBA" id="ARBA00023136"/>
    </source>
</evidence>
<feature type="transmembrane region" description="Helical" evidence="7">
    <location>
        <begin position="306"/>
        <end position="330"/>
    </location>
</feature>
<keyword evidence="2 6" id="KW-0813">Transport</keyword>
<dbReference type="CDD" id="cd10336">
    <property type="entry name" value="SLC6sbd_Tyt1-Like"/>
    <property type="match status" value="1"/>
</dbReference>
<dbReference type="InterPro" id="IPR037272">
    <property type="entry name" value="SNS_sf"/>
</dbReference>
<evidence type="ECO:0000256" key="3">
    <source>
        <dbReference type="ARBA" id="ARBA00022692"/>
    </source>
</evidence>
<name>A0A1T4W341_9BACT</name>
<dbReference type="OrthoDB" id="9762833at2"/>
<feature type="transmembrane region" description="Helical" evidence="7">
    <location>
        <begin position="40"/>
        <end position="65"/>
    </location>
</feature>
<dbReference type="PROSITE" id="PS50267">
    <property type="entry name" value="NA_NEUROTRAN_SYMP_3"/>
    <property type="match status" value="1"/>
</dbReference>
<evidence type="ECO:0000256" key="6">
    <source>
        <dbReference type="RuleBase" id="RU003732"/>
    </source>
</evidence>
<evidence type="ECO:0000256" key="2">
    <source>
        <dbReference type="ARBA" id="ARBA00022448"/>
    </source>
</evidence>
<gene>
    <name evidence="8" type="ORF">SAMN02745702_01493</name>
</gene>
<keyword evidence="9" id="KW-1185">Reference proteome</keyword>
<accession>A0A1T4W341</accession>
<feature type="transmembrane region" description="Helical" evidence="7">
    <location>
        <begin position="177"/>
        <end position="196"/>
    </location>
</feature>
<evidence type="ECO:0000313" key="8">
    <source>
        <dbReference type="EMBL" id="SKA71485.1"/>
    </source>
</evidence>
<dbReference type="GO" id="GO:0015293">
    <property type="term" value="F:symporter activity"/>
    <property type="evidence" value="ECO:0007669"/>
    <property type="project" value="UniProtKB-KW"/>
</dbReference>
<dbReference type="AlphaFoldDB" id="A0A1T4W341"/>
<proteinExistence type="inferred from homology"/>
<comment type="similarity">
    <text evidence="6">Belongs to the sodium:neurotransmitter symporter (SNF) (TC 2.A.22) family.</text>
</comment>
<evidence type="ECO:0000256" key="1">
    <source>
        <dbReference type="ARBA" id="ARBA00004141"/>
    </source>
</evidence>
<dbReference type="PANTHER" id="PTHR42948:SF1">
    <property type="entry name" value="TRANSPORTER"/>
    <property type="match status" value="1"/>
</dbReference>
<feature type="transmembrane region" description="Helical" evidence="7">
    <location>
        <begin position="252"/>
        <end position="278"/>
    </location>
</feature>
<feature type="transmembrane region" description="Helical" evidence="7">
    <location>
        <begin position="216"/>
        <end position="240"/>
    </location>
</feature>
<dbReference type="RefSeq" id="WP_078684776.1">
    <property type="nucleotide sequence ID" value="NZ_FUYA01000004.1"/>
</dbReference>
<organism evidence="8 9">
    <name type="scientific">Desulfobaculum bizertense DSM 18034</name>
    <dbReference type="NCBI Taxonomy" id="1121442"/>
    <lineage>
        <taxon>Bacteria</taxon>
        <taxon>Pseudomonadati</taxon>
        <taxon>Thermodesulfobacteriota</taxon>
        <taxon>Desulfovibrionia</taxon>
        <taxon>Desulfovibrionales</taxon>
        <taxon>Desulfovibrionaceae</taxon>
        <taxon>Desulfobaculum</taxon>
    </lineage>
</organism>
<feature type="transmembrane region" description="Helical" evidence="7">
    <location>
        <begin position="380"/>
        <end position="402"/>
    </location>
</feature>
<keyword evidence="3 6" id="KW-0812">Transmembrane</keyword>
<reference evidence="8 9" key="1">
    <citation type="submission" date="2017-02" db="EMBL/GenBank/DDBJ databases">
        <authorList>
            <person name="Peterson S.W."/>
        </authorList>
    </citation>
    <scope>NUCLEOTIDE SEQUENCE [LARGE SCALE GENOMIC DNA]</scope>
    <source>
        <strain evidence="8 9">DSM 18034</strain>
    </source>
</reference>
<dbReference type="PRINTS" id="PR00176">
    <property type="entry name" value="NANEUSMPORT"/>
</dbReference>
<feature type="transmembrane region" description="Helical" evidence="7">
    <location>
        <begin position="7"/>
        <end position="28"/>
    </location>
</feature>
<keyword evidence="4 7" id="KW-1133">Transmembrane helix</keyword>